<evidence type="ECO:0000259" key="2">
    <source>
        <dbReference type="Pfam" id="PF20231"/>
    </source>
</evidence>
<feature type="region of interest" description="Disordered" evidence="1">
    <location>
        <begin position="24"/>
        <end position="69"/>
    </location>
</feature>
<evidence type="ECO:0000313" key="4">
    <source>
        <dbReference type="Proteomes" id="UP001175226"/>
    </source>
</evidence>
<dbReference type="Pfam" id="PF20231">
    <property type="entry name" value="DUF6589"/>
    <property type="match status" value="1"/>
</dbReference>
<name>A0AA39J8U4_9AGAR</name>
<sequence length="837" mass="93573">MGDNQEVFPRFQDAFRLDSYVHNDPQAATSSSSPLAAATVSEQQNSVFPLSGSRKPRKNRQNPMNPPPLLRLSLSLAFHSNSVSPIDCTQARTFPTPDVSPVLIPSSSDMSGEMSPLFSRFSQFNLMEPFSPTSSFSLPGSPEDSLLFSTSSLESPSLDSDVSLLSPLTFPDISLPDTPDMPLQTPVEELQLAPISSSSSASASPKRVHHLTRVEKAKRAVKALSQLRITPVELLCTLIDDQNTDFAAYQNAFYRQDSHQAEAVLEAIYGYPKGRARHDAWLPQESFLGRTCMMITEEFEKAKENFSMTDFGCDKYSEVYLPIWRKVIIAATNSKTLEKNKKRTTDIGRAIITAQALHLHSIHNAKLQTIFSLFAWVTGASKKMMEVLSHCSLSTSFPTTQGNIDTLANMSISSASKETRGPHGCVWDNVTLSSSDHVEQTSNMMSKAQSGTFPVIYWLHNVQHRDHMLLAPILEQQRLAPDFTPSKLRPSTQQLSAYLYQSQITVINVLFKYINKFPTSYASQPCFQYLARRPLPSNLQTKFWPLRLITIEEMSVAGNLLVQDNIYEEQLGFKEDDPALSSLAIVTICDQLTNTRSFQIGIGLFHLLMNLIWCLLLKHCGMMEQTGSLSFFFAILEKKRLGGQKPDFHTLWMALRQILDGLILNSWRTTCRTSSLADFANSKPTPAHLFHLADIILKDFATPMSIPCISPLDPHDVANPADDPTHQNIRLLTRDLMYVAELTEAISSGDFGRVEDILPDLAAIFRAGGCNKYTMEILHLLYNLKEIWPPENIMRDNHIVNVSGIDGHFMAMDMNIEHLIGNIKNLVSAKGIYASWD</sequence>
<gene>
    <name evidence="3" type="ORF">EV421DRAFT_1906813</name>
</gene>
<evidence type="ECO:0000256" key="1">
    <source>
        <dbReference type="SAM" id="MobiDB-lite"/>
    </source>
</evidence>
<dbReference type="InterPro" id="IPR046496">
    <property type="entry name" value="DUF6589"/>
</dbReference>
<evidence type="ECO:0000313" key="3">
    <source>
        <dbReference type="EMBL" id="KAK0438277.1"/>
    </source>
</evidence>
<comment type="caution">
    <text evidence="3">The sequence shown here is derived from an EMBL/GenBank/DDBJ whole genome shotgun (WGS) entry which is preliminary data.</text>
</comment>
<dbReference type="EMBL" id="JAUEPT010000044">
    <property type="protein sequence ID" value="KAK0438277.1"/>
    <property type="molecule type" value="Genomic_DNA"/>
</dbReference>
<feature type="compositionally biased region" description="Low complexity" evidence="1">
    <location>
        <begin position="27"/>
        <end position="41"/>
    </location>
</feature>
<organism evidence="3 4">
    <name type="scientific">Armillaria borealis</name>
    <dbReference type="NCBI Taxonomy" id="47425"/>
    <lineage>
        <taxon>Eukaryota</taxon>
        <taxon>Fungi</taxon>
        <taxon>Dikarya</taxon>
        <taxon>Basidiomycota</taxon>
        <taxon>Agaricomycotina</taxon>
        <taxon>Agaricomycetes</taxon>
        <taxon>Agaricomycetidae</taxon>
        <taxon>Agaricales</taxon>
        <taxon>Marasmiineae</taxon>
        <taxon>Physalacriaceae</taxon>
        <taxon>Armillaria</taxon>
    </lineage>
</organism>
<reference evidence="3" key="1">
    <citation type="submission" date="2023-06" db="EMBL/GenBank/DDBJ databases">
        <authorList>
            <consortium name="Lawrence Berkeley National Laboratory"/>
            <person name="Ahrendt S."/>
            <person name="Sahu N."/>
            <person name="Indic B."/>
            <person name="Wong-Bajracharya J."/>
            <person name="Merenyi Z."/>
            <person name="Ke H.-M."/>
            <person name="Monk M."/>
            <person name="Kocsube S."/>
            <person name="Drula E."/>
            <person name="Lipzen A."/>
            <person name="Balint B."/>
            <person name="Henrissat B."/>
            <person name="Andreopoulos B."/>
            <person name="Martin F.M."/>
            <person name="Harder C.B."/>
            <person name="Rigling D."/>
            <person name="Ford K.L."/>
            <person name="Foster G.D."/>
            <person name="Pangilinan J."/>
            <person name="Papanicolaou A."/>
            <person name="Barry K."/>
            <person name="LaButti K."/>
            <person name="Viragh M."/>
            <person name="Koriabine M."/>
            <person name="Yan M."/>
            <person name="Riley R."/>
            <person name="Champramary S."/>
            <person name="Plett K.L."/>
            <person name="Tsai I.J."/>
            <person name="Slot J."/>
            <person name="Sipos G."/>
            <person name="Plett J."/>
            <person name="Nagy L.G."/>
            <person name="Grigoriev I.V."/>
        </authorList>
    </citation>
    <scope>NUCLEOTIDE SEQUENCE</scope>
    <source>
        <strain evidence="3">FPL87.14</strain>
    </source>
</reference>
<accession>A0AA39J8U4</accession>
<protein>
    <recommendedName>
        <fullName evidence="2">DUF6589 domain-containing protein</fullName>
    </recommendedName>
</protein>
<keyword evidence="4" id="KW-1185">Reference proteome</keyword>
<dbReference type="Proteomes" id="UP001175226">
    <property type="component" value="Unassembled WGS sequence"/>
</dbReference>
<proteinExistence type="predicted"/>
<feature type="domain" description="DUF6589" evidence="2">
    <location>
        <begin position="480"/>
        <end position="837"/>
    </location>
</feature>
<dbReference type="AlphaFoldDB" id="A0AA39J8U4"/>